<sequence>MKKKFLLLMTCLFAISSLLTGCGASSGSAENTSGSSKTDKQIKLGFVCMNLGNPWFVSVKKGFEDACKEEGVDALTIDSQYKVDKQVSDMESLVNAGYSAIMLAPIDKNATKDIVEKAKAAGIATSCVAQSQDNTNMRYIVDEHTYGEFIGKQAAEWINKNLASNPKVKVAIISQDNVDSVIPRGNGVEETIKKMCPNIEIVARQAGDTPELGMKIIESVLQQHPDLNVVVATNDSGGLGGYQAMVSANISGDDRAVFSGDATAECLAAMKKPNSIYRGTVDLFPYKAGYESAKALIKYIREGIPAQQETIIFAPVPVPVEDLLSGKYVPKG</sequence>
<dbReference type="PROSITE" id="PS51257">
    <property type="entry name" value="PROKAR_LIPOPROTEIN"/>
    <property type="match status" value="1"/>
</dbReference>
<evidence type="ECO:0000256" key="4">
    <source>
        <dbReference type="SAM" id="SignalP"/>
    </source>
</evidence>
<evidence type="ECO:0000259" key="5">
    <source>
        <dbReference type="Pfam" id="PF13407"/>
    </source>
</evidence>
<dbReference type="PANTHER" id="PTHR46847:SF1">
    <property type="entry name" value="D-ALLOSE-BINDING PERIPLASMIC PROTEIN-RELATED"/>
    <property type="match status" value="1"/>
</dbReference>
<dbReference type="GO" id="GO:0030313">
    <property type="term" value="C:cell envelope"/>
    <property type="evidence" value="ECO:0007669"/>
    <property type="project" value="UniProtKB-SubCell"/>
</dbReference>
<accession>A0A1H6YS15</accession>
<comment type="similarity">
    <text evidence="2">Belongs to the bacterial solute-binding protein 2 family.</text>
</comment>
<dbReference type="InterPro" id="IPR025997">
    <property type="entry name" value="SBP_2_dom"/>
</dbReference>
<evidence type="ECO:0000313" key="7">
    <source>
        <dbReference type="Proteomes" id="UP000199662"/>
    </source>
</evidence>
<dbReference type="CDD" id="cd01536">
    <property type="entry name" value="PBP1_ABC_sugar_binding-like"/>
    <property type="match status" value="1"/>
</dbReference>
<dbReference type="Pfam" id="PF13407">
    <property type="entry name" value="Peripla_BP_4"/>
    <property type="match status" value="1"/>
</dbReference>
<comment type="subcellular location">
    <subcellularLocation>
        <location evidence="1">Cell envelope</location>
    </subcellularLocation>
</comment>
<reference evidence="6 7" key="1">
    <citation type="submission" date="2016-10" db="EMBL/GenBank/DDBJ databases">
        <authorList>
            <person name="de Groot N.N."/>
        </authorList>
    </citation>
    <scope>NUCLEOTIDE SEQUENCE [LARGE SCALE GENOMIC DNA]</scope>
    <source>
        <strain evidence="6 7">DSM 2179</strain>
    </source>
</reference>
<evidence type="ECO:0000256" key="2">
    <source>
        <dbReference type="ARBA" id="ARBA00007639"/>
    </source>
</evidence>
<name>A0A1H6YS15_9FIRM</name>
<evidence type="ECO:0000256" key="3">
    <source>
        <dbReference type="ARBA" id="ARBA00022729"/>
    </source>
</evidence>
<keyword evidence="3 4" id="KW-0732">Signal</keyword>
<dbReference type="PANTHER" id="PTHR46847">
    <property type="entry name" value="D-ALLOSE-BINDING PERIPLASMIC PROTEIN-RELATED"/>
    <property type="match status" value="1"/>
</dbReference>
<dbReference type="STRING" id="84035.SAMN05660742_107120"/>
<dbReference type="AlphaFoldDB" id="A0A1H6YS15"/>
<evidence type="ECO:0000256" key="1">
    <source>
        <dbReference type="ARBA" id="ARBA00004196"/>
    </source>
</evidence>
<feature type="domain" description="Periplasmic binding protein" evidence="5">
    <location>
        <begin position="45"/>
        <end position="301"/>
    </location>
</feature>
<dbReference type="Proteomes" id="UP000199662">
    <property type="component" value="Unassembled WGS sequence"/>
</dbReference>
<keyword evidence="7" id="KW-1185">Reference proteome</keyword>
<dbReference type="Gene3D" id="3.40.50.2300">
    <property type="match status" value="2"/>
</dbReference>
<proteinExistence type="inferred from homology"/>
<gene>
    <name evidence="6" type="ORF">SAMN05660742_107120</name>
</gene>
<dbReference type="SUPFAM" id="SSF53822">
    <property type="entry name" value="Periplasmic binding protein-like I"/>
    <property type="match status" value="1"/>
</dbReference>
<dbReference type="RefSeq" id="WP_091830967.1">
    <property type="nucleotide sequence ID" value="NZ_FNZK01000007.1"/>
</dbReference>
<evidence type="ECO:0000313" key="6">
    <source>
        <dbReference type="EMBL" id="SEJ43166.1"/>
    </source>
</evidence>
<feature type="signal peptide" evidence="4">
    <location>
        <begin position="1"/>
        <end position="21"/>
    </location>
</feature>
<dbReference type="EMBL" id="FNZK01000007">
    <property type="protein sequence ID" value="SEJ43166.1"/>
    <property type="molecule type" value="Genomic_DNA"/>
</dbReference>
<organism evidence="6 7">
    <name type="scientific">Propionispira arboris</name>
    <dbReference type="NCBI Taxonomy" id="84035"/>
    <lineage>
        <taxon>Bacteria</taxon>
        <taxon>Bacillati</taxon>
        <taxon>Bacillota</taxon>
        <taxon>Negativicutes</taxon>
        <taxon>Selenomonadales</taxon>
        <taxon>Selenomonadaceae</taxon>
        <taxon>Propionispira</taxon>
    </lineage>
</organism>
<dbReference type="GO" id="GO:0030246">
    <property type="term" value="F:carbohydrate binding"/>
    <property type="evidence" value="ECO:0007669"/>
    <property type="project" value="UniProtKB-ARBA"/>
</dbReference>
<feature type="chain" id="PRO_5039660945" evidence="4">
    <location>
        <begin position="22"/>
        <end position="332"/>
    </location>
</feature>
<dbReference type="InterPro" id="IPR028082">
    <property type="entry name" value="Peripla_BP_I"/>
</dbReference>
<protein>
    <submittedName>
        <fullName evidence="6">Substrate-binding protein domain-containing protein</fullName>
    </submittedName>
</protein>